<sequence>MCGTNGENSTDNCVHCWRNGSSVRTIDLVVVGVEREPEPVSVVFRRICEDGERVPMKMESLTTPEWFDAEKFKKGQRYFYNNYFAMMVTKLCGLVLVLAVPSVLKVLIMTGRSSTPARAFRRYVDTISNMIDWYCGDLNKRDSDIYKVLSTVRGKHCAAAKKSVAGGSTFISQKDLALTQYGFVGLAITRKEFFGIKGSPEELEGFLHFWRTIGYFMGIEDRFNLCEGSLNHVTELCENIGEHVFKPLVQKPSSDFLQMSDALLTGVRPMIPMNDNDAFMEFVRRLLNLPAERLSRAYSRFSLGLLIFLHTTLLGLWWLAWLMRPVLNGLLRFSIHSNITLPLLAILTLGKEVLQREPTIGAETQRSHQRSNMAMAH</sequence>
<accession>A0AAN9Y7K5</accession>
<dbReference type="Pfam" id="PF09995">
    <property type="entry name" value="MPAB_Lcp_cat"/>
    <property type="match status" value="1"/>
</dbReference>
<dbReference type="PANTHER" id="PTHR37159:SF1">
    <property type="entry name" value="GH11867P"/>
    <property type="match status" value="1"/>
</dbReference>
<proteinExistence type="predicted"/>
<dbReference type="GO" id="GO:0016491">
    <property type="term" value="F:oxidoreductase activity"/>
    <property type="evidence" value="ECO:0007669"/>
    <property type="project" value="InterPro"/>
</dbReference>
<evidence type="ECO:0000313" key="4">
    <source>
        <dbReference type="Proteomes" id="UP001367676"/>
    </source>
</evidence>
<evidence type="ECO:0000259" key="2">
    <source>
        <dbReference type="Pfam" id="PF09995"/>
    </source>
</evidence>
<organism evidence="3 4">
    <name type="scientific">Parthenolecanium corni</name>
    <dbReference type="NCBI Taxonomy" id="536013"/>
    <lineage>
        <taxon>Eukaryota</taxon>
        <taxon>Metazoa</taxon>
        <taxon>Ecdysozoa</taxon>
        <taxon>Arthropoda</taxon>
        <taxon>Hexapoda</taxon>
        <taxon>Insecta</taxon>
        <taxon>Pterygota</taxon>
        <taxon>Neoptera</taxon>
        <taxon>Paraneoptera</taxon>
        <taxon>Hemiptera</taxon>
        <taxon>Sternorrhyncha</taxon>
        <taxon>Coccoidea</taxon>
        <taxon>Coccidae</taxon>
        <taxon>Parthenolecanium</taxon>
    </lineage>
</organism>
<dbReference type="AlphaFoldDB" id="A0AAN9Y7K5"/>
<keyword evidence="1" id="KW-0812">Transmembrane</keyword>
<feature type="domain" description="ER-bound oxygenase mpaB/mpaB'/Rubber oxygenase catalytic" evidence="2">
    <location>
        <begin position="84"/>
        <end position="222"/>
    </location>
</feature>
<name>A0AAN9Y7K5_9HEMI</name>
<feature type="transmembrane region" description="Helical" evidence="1">
    <location>
        <begin position="83"/>
        <end position="108"/>
    </location>
</feature>
<dbReference type="Proteomes" id="UP001367676">
    <property type="component" value="Unassembled WGS sequence"/>
</dbReference>
<dbReference type="EMBL" id="JBBCAQ010000006">
    <property type="protein sequence ID" value="KAK7602958.1"/>
    <property type="molecule type" value="Genomic_DNA"/>
</dbReference>
<reference evidence="3 4" key="1">
    <citation type="submission" date="2024-03" db="EMBL/GenBank/DDBJ databases">
        <title>Adaptation during the transition from Ophiocordyceps entomopathogen to insect associate is accompanied by gene loss and intensified selection.</title>
        <authorList>
            <person name="Ward C.M."/>
            <person name="Onetto C.A."/>
            <person name="Borneman A.R."/>
        </authorList>
    </citation>
    <scope>NUCLEOTIDE SEQUENCE [LARGE SCALE GENOMIC DNA]</scope>
    <source>
        <strain evidence="3">AWRI1</strain>
        <tissue evidence="3">Single Adult Female</tissue>
    </source>
</reference>
<dbReference type="InterPro" id="IPR018713">
    <property type="entry name" value="MPAB/Lcp_cat_dom"/>
</dbReference>
<protein>
    <recommendedName>
        <fullName evidence="2">ER-bound oxygenase mpaB/mpaB'/Rubber oxygenase catalytic domain-containing protein</fullName>
    </recommendedName>
</protein>
<gene>
    <name evidence="3" type="ORF">V9T40_002957</name>
</gene>
<feature type="transmembrane region" description="Helical" evidence="1">
    <location>
        <begin position="303"/>
        <end position="323"/>
    </location>
</feature>
<keyword evidence="1" id="KW-1133">Transmembrane helix</keyword>
<comment type="caution">
    <text evidence="3">The sequence shown here is derived from an EMBL/GenBank/DDBJ whole genome shotgun (WGS) entry which is preliminary data.</text>
</comment>
<dbReference type="PANTHER" id="PTHR37159">
    <property type="entry name" value="GH11867P"/>
    <property type="match status" value="1"/>
</dbReference>
<keyword evidence="1" id="KW-0472">Membrane</keyword>
<evidence type="ECO:0000256" key="1">
    <source>
        <dbReference type="SAM" id="Phobius"/>
    </source>
</evidence>
<keyword evidence="4" id="KW-1185">Reference proteome</keyword>
<evidence type="ECO:0000313" key="3">
    <source>
        <dbReference type="EMBL" id="KAK7602958.1"/>
    </source>
</evidence>